<dbReference type="InterPro" id="IPR011545">
    <property type="entry name" value="DEAD/DEAH_box_helicase_dom"/>
</dbReference>
<dbReference type="CDD" id="cd17991">
    <property type="entry name" value="DEXHc_TRCF"/>
    <property type="match status" value="1"/>
</dbReference>
<evidence type="ECO:0000256" key="7">
    <source>
        <dbReference type="ARBA" id="ARBA00022840"/>
    </source>
</evidence>
<dbReference type="Pfam" id="PF03461">
    <property type="entry name" value="TRCF"/>
    <property type="match status" value="1"/>
</dbReference>
<evidence type="ECO:0000259" key="15">
    <source>
        <dbReference type="PROSITE" id="PS51194"/>
    </source>
</evidence>
<dbReference type="SMART" id="SM01058">
    <property type="entry name" value="CarD_TRCF"/>
    <property type="match status" value="1"/>
</dbReference>
<dbReference type="Proteomes" id="UP000318834">
    <property type="component" value="Unassembled WGS sequence"/>
</dbReference>
<dbReference type="InterPro" id="IPR001650">
    <property type="entry name" value="Helicase_C-like"/>
</dbReference>
<comment type="function">
    <text evidence="13">Couples transcription and DNA repair by recognizing RNA polymerase (RNAP) stalled at DNA lesions. Mediates ATP-dependent release of RNAP and its truncated transcript from the DNA, and recruitment of nucleotide excision repair machinery to the damaged site.</text>
</comment>
<keyword evidence="4 13" id="KW-0227">DNA damage</keyword>
<sequence length="1118" mass="124009">MTLHDLLPLLRQQEPYTRLLDAVRRLSHPWVVGPAGAEKAYLLAALAEDLAVPGPGTAGPEPRRGVADAEPRRGVVLLATPSYDAAERLHDDLLTFAPTLEGSVMVFPQWDVREDGERPAPQIVGERVAVLLRLLDGPPPWIVAPVSALLRVVPSPDEFRGSTRRLRQGDRGDREAIVTFLAESGYERVELVEAKGQFAVRGGILDVFPAHLDTPVRAEWFGDEIEALRAFDPTTQRSTQPLPVALLTPVTERGGSATLLDYLPRSSLLVLDEPDELQRQARTLLERAAPGTLVPWEDVAHRTNDMVRLSLSTLHAAESTAVEISIRFAGVEAFGGQMKLLARALEEWQAQGHRIVVATTQAQRMREILADHGVGALAAGESPTLPDPGHVAVISAPLSRGFELEAAALVVVSDSEIVGWRRRRRKLRFREGVRLYSWTDLSAGDLVVHIHHGIGIYRGMVRLLLHSAERDYLHLEYAQGDRLYVPTDQINLVQRYIGVEGQQPKIHRLGGAEWEREKKRVKEAAQEMARELLQLYAVRETVPGHAFSADTPWQQELEATFEFEETPDQWLAIQDVKRDMEAPKPMDRLIAGDVGYGKTEVALRAAFKAVMDGKQVAVLVPTTILAQQHYNVFLKRLAAYPMKVEVLSRFRSRVEQRRVIDGIAAGTVDIVIGTHRLLQKDVRFAKLGLVIIDEEQRFGVKHKEQLKQLRRSVDVLTLTATPIPRTLHMSLVGLRDMSVMETPPDARLPILTEIRPYEGDAIREMIQRELDRGGQVYVVHNRVETIERAARRIRSAVPEARVAVAHGQMPEERLEQVMMDFLGGRLDVLVCTTIVEIGLDIPRVNTILVEDAHVMGLSQLYQLRGRVGRSDRQAYCYLLYPKGVPLTDEARQRLQAMQEFVELGSGFKLAMRDLEIRGAGNLLGPEQHGHLAAVGFELYSRLLDESIRELRGQIVEEAPDATVDLGVDAYLPEPYIPDEGQRMAMYRKMAAVRTPEEAGEVAEEITDRYGPPPSQAANLLQIVRLRALARDAGIAAIAREQDRIVLKPAAGWSLGTEEEAALVREFGGRLTAAAGILRLRAGGPGLADVETMTQVLQALARHGRRREPAGIAPGHPGG</sequence>
<evidence type="ECO:0000256" key="11">
    <source>
        <dbReference type="ARBA" id="ARBA00061399"/>
    </source>
</evidence>
<evidence type="ECO:0000256" key="12">
    <source>
        <dbReference type="ARBA" id="ARBA00070128"/>
    </source>
</evidence>
<evidence type="ECO:0000313" key="17">
    <source>
        <dbReference type="Proteomes" id="UP000318834"/>
    </source>
</evidence>
<name>A0A537IY16_9BACT</name>
<evidence type="ECO:0000313" key="16">
    <source>
        <dbReference type="EMBL" id="TMI76147.1"/>
    </source>
</evidence>
<dbReference type="PANTHER" id="PTHR47964:SF1">
    <property type="entry name" value="ATP-DEPENDENT DNA HELICASE HOMOLOG RECG, CHLOROPLASTIC"/>
    <property type="match status" value="1"/>
</dbReference>
<dbReference type="InterPro" id="IPR041471">
    <property type="entry name" value="UvrB_inter"/>
</dbReference>
<comment type="similarity">
    <text evidence="10 13">In the N-terminal section; belongs to the UvrB family.</text>
</comment>
<dbReference type="InterPro" id="IPR005118">
    <property type="entry name" value="TRCF_C"/>
</dbReference>
<dbReference type="PROSITE" id="PS51192">
    <property type="entry name" value="HELICASE_ATP_BIND_1"/>
    <property type="match status" value="1"/>
</dbReference>
<dbReference type="EMBL" id="VBAP01000029">
    <property type="protein sequence ID" value="TMI76147.1"/>
    <property type="molecule type" value="Genomic_DNA"/>
</dbReference>
<protein>
    <recommendedName>
        <fullName evidence="12 13">Transcription-repair-coupling factor</fullName>
        <shortName evidence="13">TRCF</shortName>
        <ecNumber evidence="13">3.6.4.-</ecNumber>
    </recommendedName>
</protein>
<dbReference type="GO" id="GO:0003684">
    <property type="term" value="F:damaged DNA binding"/>
    <property type="evidence" value="ECO:0007669"/>
    <property type="project" value="InterPro"/>
</dbReference>
<dbReference type="SUPFAM" id="SSF141259">
    <property type="entry name" value="CarD-like"/>
    <property type="match status" value="1"/>
</dbReference>
<keyword evidence="7 13" id="KW-0067">ATP-binding</keyword>
<dbReference type="SMART" id="SM00982">
    <property type="entry name" value="TRCF"/>
    <property type="match status" value="1"/>
</dbReference>
<comment type="caution">
    <text evidence="16">The sequence shown here is derived from an EMBL/GenBank/DDBJ whole genome shotgun (WGS) entry which is preliminary data.</text>
</comment>
<evidence type="ECO:0000256" key="4">
    <source>
        <dbReference type="ARBA" id="ARBA00022763"/>
    </source>
</evidence>
<evidence type="ECO:0000259" key="14">
    <source>
        <dbReference type="PROSITE" id="PS51192"/>
    </source>
</evidence>
<keyword evidence="2 13" id="KW-0963">Cytoplasm</keyword>
<keyword evidence="9 13" id="KW-0234">DNA repair</keyword>
<dbReference type="SUPFAM" id="SSF143517">
    <property type="entry name" value="TRCF domain-like"/>
    <property type="match status" value="1"/>
</dbReference>
<dbReference type="GO" id="GO:0005737">
    <property type="term" value="C:cytoplasm"/>
    <property type="evidence" value="ECO:0007669"/>
    <property type="project" value="UniProtKB-SubCell"/>
</dbReference>
<dbReference type="Pfam" id="PF17757">
    <property type="entry name" value="UvrB_inter"/>
    <property type="match status" value="1"/>
</dbReference>
<evidence type="ECO:0000256" key="6">
    <source>
        <dbReference type="ARBA" id="ARBA00022806"/>
    </source>
</evidence>
<dbReference type="SUPFAM" id="SSF52540">
    <property type="entry name" value="P-loop containing nucleoside triphosphate hydrolases"/>
    <property type="match status" value="4"/>
</dbReference>
<dbReference type="PROSITE" id="PS51194">
    <property type="entry name" value="HELICASE_CTER"/>
    <property type="match status" value="1"/>
</dbReference>
<dbReference type="Gene3D" id="3.30.2060.10">
    <property type="entry name" value="Penicillin-binding protein 1b domain"/>
    <property type="match status" value="1"/>
</dbReference>
<keyword evidence="5 13" id="KW-0378">Hydrolase</keyword>
<dbReference type="Pfam" id="PF00270">
    <property type="entry name" value="DEAD"/>
    <property type="match status" value="1"/>
</dbReference>
<dbReference type="GO" id="GO:0000716">
    <property type="term" value="P:transcription-coupled nucleotide-excision repair, DNA damage recognition"/>
    <property type="evidence" value="ECO:0007669"/>
    <property type="project" value="UniProtKB-UniRule"/>
</dbReference>
<dbReference type="GO" id="GO:0006355">
    <property type="term" value="P:regulation of DNA-templated transcription"/>
    <property type="evidence" value="ECO:0007669"/>
    <property type="project" value="UniProtKB-UniRule"/>
</dbReference>
<comment type="similarity">
    <text evidence="11 13">In the C-terminal section; belongs to the helicase family. RecG subfamily.</text>
</comment>
<dbReference type="InterPro" id="IPR036101">
    <property type="entry name" value="CarD-like/TRCF_RID_sf"/>
</dbReference>
<evidence type="ECO:0000256" key="13">
    <source>
        <dbReference type="HAMAP-Rule" id="MF_00969"/>
    </source>
</evidence>
<dbReference type="EC" id="3.6.4.-" evidence="13"/>
<dbReference type="Gene3D" id="2.40.10.170">
    <property type="match status" value="1"/>
</dbReference>
<evidence type="ECO:0000256" key="10">
    <source>
        <dbReference type="ARBA" id="ARBA00061104"/>
    </source>
</evidence>
<dbReference type="GO" id="GO:0003678">
    <property type="term" value="F:DNA helicase activity"/>
    <property type="evidence" value="ECO:0007669"/>
    <property type="project" value="TreeGrafter"/>
</dbReference>
<dbReference type="Gene3D" id="3.40.50.300">
    <property type="entry name" value="P-loop containing nucleotide triphosphate hydrolases"/>
    <property type="match status" value="2"/>
</dbReference>
<dbReference type="InterPro" id="IPR014001">
    <property type="entry name" value="Helicase_ATP-bd"/>
</dbReference>
<dbReference type="Gene3D" id="3.40.50.11180">
    <property type="match status" value="1"/>
</dbReference>
<dbReference type="SMART" id="SM00487">
    <property type="entry name" value="DEXDc"/>
    <property type="match status" value="1"/>
</dbReference>
<evidence type="ECO:0000256" key="1">
    <source>
        <dbReference type="ARBA" id="ARBA00004496"/>
    </source>
</evidence>
<dbReference type="GO" id="GO:0016787">
    <property type="term" value="F:hydrolase activity"/>
    <property type="evidence" value="ECO:0007669"/>
    <property type="project" value="UniProtKB-KW"/>
</dbReference>
<organism evidence="16 17">
    <name type="scientific">Candidatus Segetimicrobium genomatis</name>
    <dbReference type="NCBI Taxonomy" id="2569760"/>
    <lineage>
        <taxon>Bacteria</taxon>
        <taxon>Bacillati</taxon>
        <taxon>Candidatus Sysuimicrobiota</taxon>
        <taxon>Candidatus Sysuimicrobiia</taxon>
        <taxon>Candidatus Sysuimicrobiales</taxon>
        <taxon>Candidatus Segetimicrobiaceae</taxon>
        <taxon>Candidatus Segetimicrobium</taxon>
    </lineage>
</organism>
<dbReference type="AlphaFoldDB" id="A0A537IY16"/>
<gene>
    <name evidence="13 16" type="primary">mfd</name>
    <name evidence="16" type="ORF">E6H05_04550</name>
</gene>
<dbReference type="Pfam" id="PF02559">
    <property type="entry name" value="CarD_TRCF_RID"/>
    <property type="match status" value="1"/>
</dbReference>
<feature type="domain" description="Helicase ATP-binding" evidence="14">
    <location>
        <begin position="579"/>
        <end position="740"/>
    </location>
</feature>
<reference evidence="16 17" key="1">
    <citation type="journal article" date="2019" name="Nat. Microbiol.">
        <title>Mediterranean grassland soil C-N compound turnover is dependent on rainfall and depth, and is mediated by genomically divergent microorganisms.</title>
        <authorList>
            <person name="Diamond S."/>
            <person name="Andeer P.F."/>
            <person name="Li Z."/>
            <person name="Crits-Christoph A."/>
            <person name="Burstein D."/>
            <person name="Anantharaman K."/>
            <person name="Lane K.R."/>
            <person name="Thomas B.C."/>
            <person name="Pan C."/>
            <person name="Northen T.R."/>
            <person name="Banfield J.F."/>
        </authorList>
    </citation>
    <scope>NUCLEOTIDE SEQUENCE [LARGE SCALE GENOMIC DNA]</scope>
    <source>
        <strain evidence="16">NP_8</strain>
    </source>
</reference>
<evidence type="ECO:0000256" key="5">
    <source>
        <dbReference type="ARBA" id="ARBA00022801"/>
    </source>
</evidence>
<dbReference type="FunFam" id="3.40.50.300:FF:000546">
    <property type="entry name" value="Transcription-repair-coupling factor"/>
    <property type="match status" value="1"/>
</dbReference>
<evidence type="ECO:0000256" key="9">
    <source>
        <dbReference type="ARBA" id="ARBA00023204"/>
    </source>
</evidence>
<evidence type="ECO:0000256" key="8">
    <source>
        <dbReference type="ARBA" id="ARBA00023125"/>
    </source>
</evidence>
<comment type="subcellular location">
    <subcellularLocation>
        <location evidence="1 13">Cytoplasm</location>
    </subcellularLocation>
</comment>
<dbReference type="InterPro" id="IPR004576">
    <property type="entry name" value="Mfd"/>
</dbReference>
<dbReference type="InterPro" id="IPR037235">
    <property type="entry name" value="TRCF-like_C_D7"/>
</dbReference>
<dbReference type="Gene3D" id="3.90.1150.50">
    <property type="entry name" value="Transcription-repair-coupling factor, D7 domain"/>
    <property type="match status" value="1"/>
</dbReference>
<evidence type="ECO:0000256" key="3">
    <source>
        <dbReference type="ARBA" id="ARBA00022741"/>
    </source>
</evidence>
<dbReference type="NCBIfam" id="TIGR00580">
    <property type="entry name" value="mfd"/>
    <property type="match status" value="1"/>
</dbReference>
<keyword evidence="6" id="KW-0347">Helicase</keyword>
<dbReference type="GO" id="GO:0005524">
    <property type="term" value="F:ATP binding"/>
    <property type="evidence" value="ECO:0007669"/>
    <property type="project" value="UniProtKB-UniRule"/>
</dbReference>
<dbReference type="InterPro" id="IPR047112">
    <property type="entry name" value="RecG/Mfd"/>
</dbReference>
<dbReference type="PANTHER" id="PTHR47964">
    <property type="entry name" value="ATP-DEPENDENT DNA HELICASE HOMOLOG RECG, CHLOROPLASTIC"/>
    <property type="match status" value="1"/>
</dbReference>
<dbReference type="InterPro" id="IPR027417">
    <property type="entry name" value="P-loop_NTPase"/>
</dbReference>
<accession>A0A537IY16</accession>
<dbReference type="InterPro" id="IPR003711">
    <property type="entry name" value="CarD-like/TRCF_RID"/>
</dbReference>
<dbReference type="HAMAP" id="MF_00969">
    <property type="entry name" value="TRCF"/>
    <property type="match status" value="1"/>
</dbReference>
<evidence type="ECO:0000256" key="2">
    <source>
        <dbReference type="ARBA" id="ARBA00022490"/>
    </source>
</evidence>
<proteinExistence type="inferred from homology"/>
<feature type="domain" description="Helicase C-terminal" evidence="15">
    <location>
        <begin position="761"/>
        <end position="915"/>
    </location>
</feature>
<keyword evidence="8 13" id="KW-0238">DNA-binding</keyword>
<dbReference type="Pfam" id="PF00271">
    <property type="entry name" value="Helicase_C"/>
    <property type="match status" value="1"/>
</dbReference>
<dbReference type="SMART" id="SM00490">
    <property type="entry name" value="HELICc"/>
    <property type="match status" value="1"/>
</dbReference>
<keyword evidence="3 13" id="KW-0547">Nucleotide-binding</keyword>